<comment type="caution">
    <text evidence="2">The sequence shown here is derived from an EMBL/GenBank/DDBJ whole genome shotgun (WGS) entry which is preliminary data.</text>
</comment>
<keyword evidence="4" id="KW-1185">Reference proteome</keyword>
<gene>
    <name evidence="2" type="ORF">J2W88_001607</name>
    <name evidence="3" type="ORF">J2W93_001548</name>
</gene>
<evidence type="ECO:0000313" key="5">
    <source>
        <dbReference type="Proteomes" id="UP001253458"/>
    </source>
</evidence>
<protein>
    <submittedName>
        <fullName evidence="2">Uncharacterized protein</fullName>
    </submittedName>
</protein>
<feature type="region of interest" description="Disordered" evidence="1">
    <location>
        <begin position="1"/>
        <end position="29"/>
    </location>
</feature>
<dbReference type="EMBL" id="JAVDTS010000002">
    <property type="protein sequence ID" value="MDR6836720.1"/>
    <property type="molecule type" value="Genomic_DNA"/>
</dbReference>
<dbReference type="EMBL" id="JAVDTL010000002">
    <property type="protein sequence ID" value="MDR6766342.1"/>
    <property type="molecule type" value="Genomic_DNA"/>
</dbReference>
<dbReference type="Proteomes" id="UP001249076">
    <property type="component" value="Unassembled WGS sequence"/>
</dbReference>
<reference evidence="2 4" key="1">
    <citation type="submission" date="2023-07" db="EMBL/GenBank/DDBJ databases">
        <title>Sorghum-associated microbial communities from plants grown in Nebraska, USA.</title>
        <authorList>
            <person name="Schachtman D."/>
        </authorList>
    </citation>
    <scope>NUCLEOTIDE SEQUENCE</scope>
    <source>
        <strain evidence="3 4">BE105</strain>
        <strain evidence="2">BE69</strain>
    </source>
</reference>
<dbReference type="Proteomes" id="UP001253458">
    <property type="component" value="Unassembled WGS sequence"/>
</dbReference>
<sequence length="29" mass="3153">MTPRCRSRASRPLDDLPPGKAPARSAAHH</sequence>
<name>A0AAJ2BQ41_ACIDE</name>
<evidence type="ECO:0000313" key="2">
    <source>
        <dbReference type="EMBL" id="MDR6766342.1"/>
    </source>
</evidence>
<evidence type="ECO:0000313" key="4">
    <source>
        <dbReference type="Proteomes" id="UP001249076"/>
    </source>
</evidence>
<evidence type="ECO:0000313" key="3">
    <source>
        <dbReference type="EMBL" id="MDR6836720.1"/>
    </source>
</evidence>
<proteinExistence type="predicted"/>
<organism evidence="2 5">
    <name type="scientific">Acidovorax delafieldii</name>
    <name type="common">Pseudomonas delafieldii</name>
    <dbReference type="NCBI Taxonomy" id="47920"/>
    <lineage>
        <taxon>Bacteria</taxon>
        <taxon>Pseudomonadati</taxon>
        <taxon>Pseudomonadota</taxon>
        <taxon>Betaproteobacteria</taxon>
        <taxon>Burkholderiales</taxon>
        <taxon>Comamonadaceae</taxon>
        <taxon>Acidovorax</taxon>
    </lineage>
</organism>
<accession>A0AAJ2BQ41</accession>
<evidence type="ECO:0000256" key="1">
    <source>
        <dbReference type="SAM" id="MobiDB-lite"/>
    </source>
</evidence>
<dbReference type="AlphaFoldDB" id="A0AAJ2BQ41"/>